<evidence type="ECO:0000313" key="6">
    <source>
        <dbReference type="Proteomes" id="UP000323594"/>
    </source>
</evidence>
<dbReference type="Pfam" id="PF14238">
    <property type="entry name" value="DUF4340"/>
    <property type="match status" value="1"/>
</dbReference>
<evidence type="ECO:0000259" key="2">
    <source>
        <dbReference type="Pfam" id="PF14238"/>
    </source>
</evidence>
<dbReference type="OrthoDB" id="356713at2"/>
<dbReference type="InterPro" id="IPR025641">
    <property type="entry name" value="DUF4340"/>
</dbReference>
<keyword evidence="5" id="KW-1185">Reference proteome</keyword>
<proteinExistence type="predicted"/>
<evidence type="ECO:0000313" key="3">
    <source>
        <dbReference type="EMBL" id="CEM61941.1"/>
    </source>
</evidence>
<dbReference type="RefSeq" id="WP_024752823.1">
    <property type="nucleotide sequence ID" value="NZ_CDNC01000016.1"/>
</dbReference>
<name>A0A0B7GZ54_TREPH</name>
<keyword evidence="1" id="KW-1133">Transmembrane helix</keyword>
<protein>
    <submittedName>
        <fullName evidence="4">DUF4340 domain-containing protein</fullName>
    </submittedName>
</protein>
<dbReference type="EMBL" id="CP042817">
    <property type="protein sequence ID" value="QEJ96566.1"/>
    <property type="molecule type" value="Genomic_DNA"/>
</dbReference>
<keyword evidence="1" id="KW-0812">Transmembrane</keyword>
<dbReference type="GeneID" id="57751718"/>
<dbReference type="Proteomes" id="UP000042527">
    <property type="component" value="Unassembled WGS sequence"/>
</dbReference>
<dbReference type="AlphaFoldDB" id="A0A0B7GZ54"/>
<feature type="transmembrane region" description="Helical" evidence="1">
    <location>
        <begin position="20"/>
        <end position="39"/>
    </location>
</feature>
<sequence length="307" mass="34811">MKRSDFLQIKNRFGIETKTLVLFGILIVLLLAVAGSFIFSRTKKEQSFESVLVLEKDIPAIQKIIISIPAKNNQPGVEYGFEKKDGRWFLSVGNQMFQAKELMLNRLLETLSAKRYFTPITKNAAHYANYGLEDSHAAGIRLIKDGDAILADIYFGNINTLGTDRYVRTGKTTDVLLTADSFHSFLQTYTDLWLNLQIYQDLFTTQRIQSLQFGHSSGNRNRNEEAFKALEKFLQSFSCLDIYTETIPSQEKTETILLHFEQSEPLAISVTPLPNGDRVLTDSISGHTYLISDYTAKRLTALVQKCL</sequence>
<keyword evidence="1" id="KW-0472">Membrane</keyword>
<dbReference type="Proteomes" id="UP000323594">
    <property type="component" value="Chromosome"/>
</dbReference>
<reference evidence="5" key="2">
    <citation type="submission" date="2015-01" db="EMBL/GenBank/DDBJ databases">
        <authorList>
            <person name="Manzoor Shahid"/>
            <person name="Zubair Saima"/>
        </authorList>
    </citation>
    <scope>NUCLEOTIDE SEQUENCE [LARGE SCALE GENOMIC DNA]</scope>
    <source>
        <strain evidence="5">V1</strain>
    </source>
</reference>
<evidence type="ECO:0000256" key="1">
    <source>
        <dbReference type="SAM" id="Phobius"/>
    </source>
</evidence>
<evidence type="ECO:0000313" key="5">
    <source>
        <dbReference type="Proteomes" id="UP000042527"/>
    </source>
</evidence>
<reference evidence="4 6" key="3">
    <citation type="submission" date="2019-08" db="EMBL/GenBank/DDBJ databases">
        <authorList>
            <person name="Kuhnert P."/>
        </authorList>
    </citation>
    <scope>NUCLEOTIDE SEQUENCE [LARGE SCALE GENOMIC DNA]</scope>
    <source>
        <strain evidence="4 6">B36.5</strain>
    </source>
</reference>
<dbReference type="EMBL" id="CDNC01000016">
    <property type="protein sequence ID" value="CEM61941.1"/>
    <property type="molecule type" value="Genomic_DNA"/>
</dbReference>
<evidence type="ECO:0000313" key="4">
    <source>
        <dbReference type="EMBL" id="QEJ96566.1"/>
    </source>
</evidence>
<reference evidence="3" key="1">
    <citation type="submission" date="2015-01" db="EMBL/GenBank/DDBJ databases">
        <authorList>
            <person name="Xiang T."/>
            <person name="Song Y."/>
            <person name="Huang L."/>
            <person name="Wang B."/>
            <person name="Wu P."/>
        </authorList>
    </citation>
    <scope>NUCLEOTIDE SEQUENCE [LARGE SCALE GENOMIC DNA]</scope>
    <source>
        <strain evidence="3">V1</strain>
    </source>
</reference>
<gene>
    <name evidence="4" type="ORF">FUT82_00115</name>
    <name evidence="3" type="ORF">TPHV1_230018</name>
</gene>
<feature type="domain" description="DUF4340" evidence="2">
    <location>
        <begin position="97"/>
        <end position="215"/>
    </location>
</feature>
<organism evidence="3 5">
    <name type="scientific">Treponema phagedenis</name>
    <dbReference type="NCBI Taxonomy" id="162"/>
    <lineage>
        <taxon>Bacteria</taxon>
        <taxon>Pseudomonadati</taxon>
        <taxon>Spirochaetota</taxon>
        <taxon>Spirochaetia</taxon>
        <taxon>Spirochaetales</taxon>
        <taxon>Treponemataceae</taxon>
        <taxon>Treponema</taxon>
    </lineage>
</organism>
<accession>A0A0B7GZ54</accession>